<feature type="compositionally biased region" description="Basic and acidic residues" evidence="1">
    <location>
        <begin position="8"/>
        <end position="17"/>
    </location>
</feature>
<dbReference type="Proteomes" id="UP000297245">
    <property type="component" value="Unassembled WGS sequence"/>
</dbReference>
<evidence type="ECO:0000256" key="1">
    <source>
        <dbReference type="SAM" id="MobiDB-lite"/>
    </source>
</evidence>
<evidence type="ECO:0000313" key="3">
    <source>
        <dbReference type="Proteomes" id="UP000297245"/>
    </source>
</evidence>
<name>A0A4S8LK22_DENBC</name>
<sequence length="118" mass="13371">MTETVNCEEYRNDDSEKLTLGPKRERKRDLGTPVKTYLQDGTGYYSSPEGFKGGNLVTISWQRSSFDPTLWHFQKRDLDFGGSGYAVSVVGPAQLHGQVKLPFGRAKGRVKWFLTEHD</sequence>
<reference evidence="2 3" key="1">
    <citation type="journal article" date="2019" name="Nat. Ecol. Evol.">
        <title>Megaphylogeny resolves global patterns of mushroom evolution.</title>
        <authorList>
            <person name="Varga T."/>
            <person name="Krizsan K."/>
            <person name="Foldi C."/>
            <person name="Dima B."/>
            <person name="Sanchez-Garcia M."/>
            <person name="Sanchez-Ramirez S."/>
            <person name="Szollosi G.J."/>
            <person name="Szarkandi J.G."/>
            <person name="Papp V."/>
            <person name="Albert L."/>
            <person name="Andreopoulos W."/>
            <person name="Angelini C."/>
            <person name="Antonin V."/>
            <person name="Barry K.W."/>
            <person name="Bougher N.L."/>
            <person name="Buchanan P."/>
            <person name="Buyck B."/>
            <person name="Bense V."/>
            <person name="Catcheside P."/>
            <person name="Chovatia M."/>
            <person name="Cooper J."/>
            <person name="Damon W."/>
            <person name="Desjardin D."/>
            <person name="Finy P."/>
            <person name="Geml J."/>
            <person name="Haridas S."/>
            <person name="Hughes K."/>
            <person name="Justo A."/>
            <person name="Karasinski D."/>
            <person name="Kautmanova I."/>
            <person name="Kiss B."/>
            <person name="Kocsube S."/>
            <person name="Kotiranta H."/>
            <person name="LaButti K.M."/>
            <person name="Lechner B.E."/>
            <person name="Liimatainen K."/>
            <person name="Lipzen A."/>
            <person name="Lukacs Z."/>
            <person name="Mihaltcheva S."/>
            <person name="Morgado L.N."/>
            <person name="Niskanen T."/>
            <person name="Noordeloos M.E."/>
            <person name="Ohm R.A."/>
            <person name="Ortiz-Santana B."/>
            <person name="Ovrebo C."/>
            <person name="Racz N."/>
            <person name="Riley R."/>
            <person name="Savchenko A."/>
            <person name="Shiryaev A."/>
            <person name="Soop K."/>
            <person name="Spirin V."/>
            <person name="Szebenyi C."/>
            <person name="Tomsovsky M."/>
            <person name="Tulloss R.E."/>
            <person name="Uehling J."/>
            <person name="Grigoriev I.V."/>
            <person name="Vagvolgyi C."/>
            <person name="Papp T."/>
            <person name="Martin F.M."/>
            <person name="Miettinen O."/>
            <person name="Hibbett D.S."/>
            <person name="Nagy L.G."/>
        </authorList>
    </citation>
    <scope>NUCLEOTIDE SEQUENCE [LARGE SCALE GENOMIC DNA]</scope>
    <source>
        <strain evidence="2 3">CBS 962.96</strain>
    </source>
</reference>
<dbReference type="EMBL" id="ML179377">
    <property type="protein sequence ID" value="THU89223.1"/>
    <property type="molecule type" value="Genomic_DNA"/>
</dbReference>
<evidence type="ECO:0000313" key="2">
    <source>
        <dbReference type="EMBL" id="THU89223.1"/>
    </source>
</evidence>
<gene>
    <name evidence="2" type="ORF">K435DRAFT_841922</name>
</gene>
<accession>A0A4S8LK22</accession>
<proteinExistence type="predicted"/>
<organism evidence="2 3">
    <name type="scientific">Dendrothele bispora (strain CBS 962.96)</name>
    <dbReference type="NCBI Taxonomy" id="1314807"/>
    <lineage>
        <taxon>Eukaryota</taxon>
        <taxon>Fungi</taxon>
        <taxon>Dikarya</taxon>
        <taxon>Basidiomycota</taxon>
        <taxon>Agaricomycotina</taxon>
        <taxon>Agaricomycetes</taxon>
        <taxon>Agaricomycetidae</taxon>
        <taxon>Agaricales</taxon>
        <taxon>Agaricales incertae sedis</taxon>
        <taxon>Dendrothele</taxon>
    </lineage>
</organism>
<feature type="region of interest" description="Disordered" evidence="1">
    <location>
        <begin position="1"/>
        <end position="26"/>
    </location>
</feature>
<keyword evidence="3" id="KW-1185">Reference proteome</keyword>
<dbReference type="AlphaFoldDB" id="A0A4S8LK22"/>
<protein>
    <submittedName>
        <fullName evidence="2">Uncharacterized protein</fullName>
    </submittedName>
</protein>